<sequence>MAGRNHFELLGLPVSFDVDPADLSARYRSLQRQLHPDRHSGGTDADRRLALQLTASLNDAYQTLQNPVRRAHYLLELSGVATDGEDTHMAPEFLMEQMELRESLADMHQHADPRTKLAELASHTERMMQEKIADFRHAYARGGAGFRTARNAMREMQFIDKLRREIGEREEDLA</sequence>
<dbReference type="SUPFAM" id="SSF46565">
    <property type="entry name" value="Chaperone J-domain"/>
    <property type="match status" value="1"/>
</dbReference>
<dbReference type="AlphaFoldDB" id="A0A1F6SXC6"/>
<proteinExistence type="inferred from homology"/>
<evidence type="ECO:0000259" key="5">
    <source>
        <dbReference type="PROSITE" id="PS50076"/>
    </source>
</evidence>
<dbReference type="GO" id="GO:0006457">
    <property type="term" value="P:protein folding"/>
    <property type="evidence" value="ECO:0007669"/>
    <property type="project" value="UniProtKB-UniRule"/>
</dbReference>
<dbReference type="HAMAP" id="MF_00682">
    <property type="entry name" value="HscB"/>
    <property type="match status" value="1"/>
</dbReference>
<dbReference type="Pfam" id="PF07743">
    <property type="entry name" value="HSCB_C"/>
    <property type="match status" value="1"/>
</dbReference>
<comment type="caution">
    <text evidence="6">The sequence shown here is derived from an EMBL/GenBank/DDBJ whole genome shotgun (WGS) entry which is preliminary data.</text>
</comment>
<dbReference type="STRING" id="1817756.A2140_07610"/>
<dbReference type="SUPFAM" id="SSF47144">
    <property type="entry name" value="HSC20 (HSCB), C-terminal oligomerisation domain"/>
    <property type="match status" value="1"/>
</dbReference>
<evidence type="ECO:0000313" key="7">
    <source>
        <dbReference type="Proteomes" id="UP000178379"/>
    </source>
</evidence>
<dbReference type="GO" id="GO:0044571">
    <property type="term" value="P:[2Fe-2S] cluster assembly"/>
    <property type="evidence" value="ECO:0007669"/>
    <property type="project" value="InterPro"/>
</dbReference>
<reference evidence="6 7" key="1">
    <citation type="journal article" date="2016" name="Nat. Commun.">
        <title>Thousands of microbial genomes shed light on interconnected biogeochemical processes in an aquifer system.</title>
        <authorList>
            <person name="Anantharaman K."/>
            <person name="Brown C.T."/>
            <person name="Hug L.A."/>
            <person name="Sharon I."/>
            <person name="Castelle C.J."/>
            <person name="Probst A.J."/>
            <person name="Thomas B.C."/>
            <person name="Singh A."/>
            <person name="Wilkins M.J."/>
            <person name="Karaoz U."/>
            <person name="Brodie E.L."/>
            <person name="Williams K.H."/>
            <person name="Hubbard S.S."/>
            <person name="Banfield J.F."/>
        </authorList>
    </citation>
    <scope>NUCLEOTIDE SEQUENCE [LARGE SCALE GENOMIC DNA]</scope>
</reference>
<dbReference type="InterPro" id="IPR009073">
    <property type="entry name" value="HscB_oligo_C"/>
</dbReference>
<evidence type="ECO:0000313" key="6">
    <source>
        <dbReference type="EMBL" id="OGI37590.1"/>
    </source>
</evidence>
<evidence type="ECO:0000256" key="3">
    <source>
        <dbReference type="ARBA" id="ARBA00025596"/>
    </source>
</evidence>
<dbReference type="PROSITE" id="PS50076">
    <property type="entry name" value="DNAJ_2"/>
    <property type="match status" value="1"/>
</dbReference>
<dbReference type="PANTHER" id="PTHR14021">
    <property type="entry name" value="IRON-SULFUR CLUSTER CO-CHAPERONE PROTEIN HSCB"/>
    <property type="match status" value="1"/>
</dbReference>
<dbReference type="GO" id="GO:0051087">
    <property type="term" value="F:protein-folding chaperone binding"/>
    <property type="evidence" value="ECO:0007669"/>
    <property type="project" value="InterPro"/>
</dbReference>
<dbReference type="Gene3D" id="1.10.287.110">
    <property type="entry name" value="DnaJ domain"/>
    <property type="match status" value="1"/>
</dbReference>
<dbReference type="Gene3D" id="1.20.1280.20">
    <property type="entry name" value="HscB, C-terminal domain"/>
    <property type="match status" value="1"/>
</dbReference>
<protein>
    <recommendedName>
        <fullName evidence="4">Co-chaperone protein HscB homolog</fullName>
    </recommendedName>
</protein>
<name>A0A1F6SXC6_9PROT</name>
<dbReference type="InterPro" id="IPR036386">
    <property type="entry name" value="HscB_C_sf"/>
</dbReference>
<dbReference type="PANTHER" id="PTHR14021:SF15">
    <property type="entry name" value="IRON-SULFUR CLUSTER CO-CHAPERONE PROTEIN HSCB"/>
    <property type="match status" value="1"/>
</dbReference>
<accession>A0A1F6SXC6</accession>
<dbReference type="GO" id="GO:0001671">
    <property type="term" value="F:ATPase activator activity"/>
    <property type="evidence" value="ECO:0007669"/>
    <property type="project" value="InterPro"/>
</dbReference>
<gene>
    <name evidence="4" type="primary">hscB</name>
    <name evidence="6" type="ORF">A2140_07610</name>
</gene>
<dbReference type="CDD" id="cd06257">
    <property type="entry name" value="DnaJ"/>
    <property type="match status" value="1"/>
</dbReference>
<dbReference type="Pfam" id="PF00226">
    <property type="entry name" value="DnaJ"/>
    <property type="match status" value="1"/>
</dbReference>
<evidence type="ECO:0000256" key="1">
    <source>
        <dbReference type="ARBA" id="ARBA00010476"/>
    </source>
</evidence>
<evidence type="ECO:0000256" key="4">
    <source>
        <dbReference type="HAMAP-Rule" id="MF_00682"/>
    </source>
</evidence>
<dbReference type="Proteomes" id="UP000178379">
    <property type="component" value="Unassembled WGS sequence"/>
</dbReference>
<dbReference type="GO" id="GO:0051259">
    <property type="term" value="P:protein complex oligomerization"/>
    <property type="evidence" value="ECO:0007669"/>
    <property type="project" value="InterPro"/>
</dbReference>
<dbReference type="InterPro" id="IPR001623">
    <property type="entry name" value="DnaJ_domain"/>
</dbReference>
<dbReference type="InterPro" id="IPR036869">
    <property type="entry name" value="J_dom_sf"/>
</dbReference>
<dbReference type="EMBL" id="MFSQ01000144">
    <property type="protein sequence ID" value="OGI37590.1"/>
    <property type="molecule type" value="Genomic_DNA"/>
</dbReference>
<keyword evidence="2 4" id="KW-0143">Chaperone</keyword>
<organism evidence="6 7">
    <name type="scientific">Candidatus Muproteobacteria bacterium RBG_16_62_13</name>
    <dbReference type="NCBI Taxonomy" id="1817756"/>
    <lineage>
        <taxon>Bacteria</taxon>
        <taxon>Pseudomonadati</taxon>
        <taxon>Pseudomonadota</taxon>
        <taxon>Candidatus Muproteobacteria</taxon>
    </lineage>
</organism>
<comment type="function">
    <text evidence="3 4">Co-chaperone involved in the maturation of iron-sulfur cluster-containing proteins. Seems to help targeting proteins to be folded toward HscA.</text>
</comment>
<comment type="similarity">
    <text evidence="1 4">Belongs to the HscB family.</text>
</comment>
<dbReference type="SMART" id="SM00271">
    <property type="entry name" value="DnaJ"/>
    <property type="match status" value="1"/>
</dbReference>
<evidence type="ECO:0000256" key="2">
    <source>
        <dbReference type="ARBA" id="ARBA00023186"/>
    </source>
</evidence>
<dbReference type="InterPro" id="IPR004640">
    <property type="entry name" value="HscB"/>
</dbReference>
<dbReference type="NCBIfam" id="TIGR00714">
    <property type="entry name" value="hscB"/>
    <property type="match status" value="1"/>
</dbReference>
<feature type="domain" description="J" evidence="5">
    <location>
        <begin position="5"/>
        <end position="77"/>
    </location>
</feature>
<comment type="subunit">
    <text evidence="4">Interacts with HscA and stimulates its ATPase activity.</text>
</comment>